<sequence>MIAKLIKVTLFMLVLGVMPTYAQRKEAMEREREQYMEKQMDQYRDRVDTFVTLLKIDEFKGEIIKQKIDDFYQKRNQIVFSERHQQFEKDAFVEQLKTSHFLDVKELYTEETIASVLRFIEDNKAEIKKLQKSQTKKNN</sequence>
<reference evidence="1 2" key="1">
    <citation type="submission" date="2019-03" db="EMBL/GenBank/DDBJ databases">
        <title>Genomic Encyclopedia of Archaeal and Bacterial Type Strains, Phase II (KMG-II): from individual species to whole genera.</title>
        <authorList>
            <person name="Goeker M."/>
        </authorList>
    </citation>
    <scope>NUCLEOTIDE SEQUENCE [LARGE SCALE GENOMIC DNA]</scope>
    <source>
        <strain evidence="1 2">DSM 28135</strain>
    </source>
</reference>
<protein>
    <submittedName>
        <fullName evidence="1">Uncharacterized protein</fullName>
    </submittedName>
</protein>
<gene>
    <name evidence="1" type="ORF">BXY82_1970</name>
</gene>
<dbReference type="AlphaFoldDB" id="A0A4R7PZP6"/>
<dbReference type="Proteomes" id="UP000294689">
    <property type="component" value="Unassembled WGS sequence"/>
</dbReference>
<accession>A0A4R7PZP6</accession>
<dbReference type="OrthoDB" id="1445432at2"/>
<evidence type="ECO:0000313" key="2">
    <source>
        <dbReference type="Proteomes" id="UP000294689"/>
    </source>
</evidence>
<keyword evidence="2" id="KW-1185">Reference proteome</keyword>
<dbReference type="RefSeq" id="WP_133757983.1">
    <property type="nucleotide sequence ID" value="NZ_SOBW01000008.1"/>
</dbReference>
<dbReference type="EMBL" id="SOBW01000008">
    <property type="protein sequence ID" value="TDU39932.1"/>
    <property type="molecule type" value="Genomic_DNA"/>
</dbReference>
<comment type="caution">
    <text evidence="1">The sequence shown here is derived from an EMBL/GenBank/DDBJ whole genome shotgun (WGS) entry which is preliminary data.</text>
</comment>
<evidence type="ECO:0000313" key="1">
    <source>
        <dbReference type="EMBL" id="TDU39932.1"/>
    </source>
</evidence>
<name>A0A4R7PZP6_9FLAO</name>
<organism evidence="1 2">
    <name type="scientific">Gelidibacter sediminis</name>
    <dbReference type="NCBI Taxonomy" id="1608710"/>
    <lineage>
        <taxon>Bacteria</taxon>
        <taxon>Pseudomonadati</taxon>
        <taxon>Bacteroidota</taxon>
        <taxon>Flavobacteriia</taxon>
        <taxon>Flavobacteriales</taxon>
        <taxon>Flavobacteriaceae</taxon>
        <taxon>Gelidibacter</taxon>
    </lineage>
</organism>
<proteinExistence type="predicted"/>